<dbReference type="OrthoDB" id="5298497at2"/>
<evidence type="ECO:0000256" key="2">
    <source>
        <dbReference type="SAM" id="Phobius"/>
    </source>
</evidence>
<evidence type="ECO:0000256" key="1">
    <source>
        <dbReference type="SAM" id="MobiDB-lite"/>
    </source>
</evidence>
<keyword evidence="2" id="KW-0812">Transmembrane</keyword>
<keyword evidence="2" id="KW-0472">Membrane</keyword>
<organism evidence="3 4">
    <name type="scientific">Kingella potus</name>
    <dbReference type="NCBI Taxonomy" id="265175"/>
    <lineage>
        <taxon>Bacteria</taxon>
        <taxon>Pseudomonadati</taxon>
        <taxon>Pseudomonadota</taxon>
        <taxon>Betaproteobacteria</taxon>
        <taxon>Neisseriales</taxon>
        <taxon>Neisseriaceae</taxon>
        <taxon>Kingella</taxon>
    </lineage>
</organism>
<keyword evidence="2" id="KW-1133">Transmembrane helix</keyword>
<gene>
    <name evidence="3" type="ORF">NCTC13336_01292</name>
</gene>
<keyword evidence="4" id="KW-1185">Reference proteome</keyword>
<dbReference type="PANTHER" id="PTHR34351">
    <property type="entry name" value="SLR1927 PROTEIN-RELATED"/>
    <property type="match status" value="1"/>
</dbReference>
<evidence type="ECO:0000313" key="3">
    <source>
        <dbReference type="EMBL" id="STR02426.1"/>
    </source>
</evidence>
<proteinExistence type="predicted"/>
<reference evidence="3 4" key="1">
    <citation type="submission" date="2018-06" db="EMBL/GenBank/DDBJ databases">
        <authorList>
            <consortium name="Pathogen Informatics"/>
            <person name="Doyle S."/>
        </authorList>
    </citation>
    <scope>NUCLEOTIDE SEQUENCE [LARGE SCALE GENOMIC DNA]</scope>
    <source>
        <strain evidence="3 4">NCTC13336</strain>
    </source>
</reference>
<dbReference type="Proteomes" id="UP000254293">
    <property type="component" value="Unassembled WGS sequence"/>
</dbReference>
<dbReference type="PANTHER" id="PTHR34351:SF1">
    <property type="entry name" value="SLR1927 PROTEIN"/>
    <property type="match status" value="1"/>
</dbReference>
<dbReference type="RefSeq" id="WP_115308352.1">
    <property type="nucleotide sequence ID" value="NZ_CP091516.1"/>
</dbReference>
<dbReference type="EMBL" id="UGJJ01000002">
    <property type="protein sequence ID" value="STR02426.1"/>
    <property type="molecule type" value="Genomic_DNA"/>
</dbReference>
<name>A0A377R1Q3_9NEIS</name>
<feature type="transmembrane region" description="Helical" evidence="2">
    <location>
        <begin position="50"/>
        <end position="70"/>
    </location>
</feature>
<feature type="transmembrane region" description="Helical" evidence="2">
    <location>
        <begin position="24"/>
        <end position="44"/>
    </location>
</feature>
<feature type="region of interest" description="Disordered" evidence="1">
    <location>
        <begin position="191"/>
        <end position="213"/>
    </location>
</feature>
<accession>A0A377R1Q3</accession>
<evidence type="ECO:0000313" key="4">
    <source>
        <dbReference type="Proteomes" id="UP000254293"/>
    </source>
</evidence>
<protein>
    <submittedName>
        <fullName evidence="3">Uncharacterized conserved protein (Some members contain a von Willebrand factor type A (VWA) domain)</fullName>
    </submittedName>
</protein>
<sequence>MWPSNNPAPPAAGRSPTLASIRCLPTRLGAGLLVVVLLLWLVGVNYQVNLAYVAAFWLLGFLAVGVLLNLRQLLALKIDVDMPQEVFAGQDAVLHLTAEGAPRSRFLWLCSEDDYLAAERPSEKIWQPWQVEAGGGAFFWRVPALMRGHLRVPPLRTASVAPFGLTVSQCVWHWPSDAVVFPAPIEHAVPAAAPRGSGETAERRPAEGGDEPAWLQPHLDGMPVQHIAWKTYAKTGEMLSKRFEEEVPPADKNIISYRDYPAGTPKDRLAGLLCRRVLDADRSGLPYILELPRNSIAPQHGQREICLTALALW</sequence>
<dbReference type="AlphaFoldDB" id="A0A377R1Q3"/>